<dbReference type="PROSITE" id="PS50883">
    <property type="entry name" value="EAL"/>
    <property type="match status" value="1"/>
</dbReference>
<dbReference type="Proteomes" id="UP000809910">
    <property type="component" value="Unassembled WGS sequence"/>
</dbReference>
<dbReference type="SUPFAM" id="SSF141868">
    <property type="entry name" value="EAL domain-like"/>
    <property type="match status" value="1"/>
</dbReference>
<protein>
    <submittedName>
        <fullName evidence="2">EAL domain-containing protein</fullName>
    </submittedName>
</protein>
<dbReference type="PANTHER" id="PTHR33121">
    <property type="entry name" value="CYCLIC DI-GMP PHOSPHODIESTERASE PDEF"/>
    <property type="match status" value="1"/>
</dbReference>
<comment type="caution">
    <text evidence="2">The sequence shown here is derived from an EMBL/GenBank/DDBJ whole genome shotgun (WGS) entry which is preliminary data.</text>
</comment>
<dbReference type="EMBL" id="JADWVN010000026">
    <property type="protein sequence ID" value="MBL7527711.1"/>
    <property type="molecule type" value="Genomic_DNA"/>
</dbReference>
<sequence>MPCEKCDSVRTYQLSGQYKLLIAPPRGHSSTKLLNHLADNNYDIHTDDNVISLSFSAKESYQLGKIIDTCFSQIELEDSKALLIPAVHANAGVGILLNHTYTLRKLVGLLLGQWLVDLIENGSLTTFCQPIVHKETLEPYGFECLLRGNINNSIISPSDIFNAAKISDMLFLLDKKARITHIDNMNKVNIEKKIFINFNPTAIYDPSYCLTTTNHALKKTNLNPSQIVFEVIESDEVNDKKHLLSIMDFYRKQGYGVALDDLGSGYSSLNLLSDLRPDYVKLDLELVRNIHTNEFKQVIMENICVMANKLGIKIICEGIESEEEYDVIKRYDIDFYQGFLFARPMPYEQLTQYLEDGDRYHKDSDGY</sequence>
<dbReference type="PANTHER" id="PTHR33121:SF15">
    <property type="entry name" value="BLUE LIGHT- AND TEMPERATURE-REGULATED ANTIREPRESSOR BLUF"/>
    <property type="match status" value="1"/>
</dbReference>
<gene>
    <name evidence="2" type="ORF">I5282_14185</name>
</gene>
<dbReference type="Gene3D" id="3.20.20.450">
    <property type="entry name" value="EAL domain"/>
    <property type="match status" value="1"/>
</dbReference>
<feature type="domain" description="EAL" evidence="1">
    <location>
        <begin position="108"/>
        <end position="358"/>
    </location>
</feature>
<dbReference type="InterPro" id="IPR001633">
    <property type="entry name" value="EAL_dom"/>
</dbReference>
<reference evidence="2 3" key="1">
    <citation type="submission" date="2020-12" db="EMBL/GenBank/DDBJ databases">
        <title>WGS of Legionella: environmental sample.</title>
        <authorList>
            <person name="Cristino S."/>
            <person name="Girolamini L."/>
            <person name="Salaris S."/>
            <person name="Pascale M.R."/>
            <person name="Mazzotta M."/>
            <person name="Orsini M."/>
            <person name="Grottola A."/>
        </authorList>
    </citation>
    <scope>NUCLEOTIDE SEQUENCE [LARGE SCALE GENOMIC DNA]</scope>
    <source>
        <strain evidence="2 3">30cs62</strain>
    </source>
</reference>
<dbReference type="SMART" id="SM00052">
    <property type="entry name" value="EAL"/>
    <property type="match status" value="1"/>
</dbReference>
<keyword evidence="3" id="KW-1185">Reference proteome</keyword>
<dbReference type="RefSeq" id="WP_203108780.1">
    <property type="nucleotide sequence ID" value="NZ_JADOBG010000010.1"/>
</dbReference>
<accession>A0ABS1WEC9</accession>
<evidence type="ECO:0000313" key="3">
    <source>
        <dbReference type="Proteomes" id="UP000809910"/>
    </source>
</evidence>
<dbReference type="InterPro" id="IPR035919">
    <property type="entry name" value="EAL_sf"/>
</dbReference>
<dbReference type="InterPro" id="IPR050706">
    <property type="entry name" value="Cyclic-di-GMP_PDE-like"/>
</dbReference>
<dbReference type="Pfam" id="PF00563">
    <property type="entry name" value="EAL"/>
    <property type="match status" value="1"/>
</dbReference>
<dbReference type="CDD" id="cd01948">
    <property type="entry name" value="EAL"/>
    <property type="match status" value="1"/>
</dbReference>
<proteinExistence type="predicted"/>
<evidence type="ECO:0000259" key="1">
    <source>
        <dbReference type="PROSITE" id="PS50883"/>
    </source>
</evidence>
<name>A0ABS1WEC9_9GAMM</name>
<evidence type="ECO:0000313" key="2">
    <source>
        <dbReference type="EMBL" id="MBL7527711.1"/>
    </source>
</evidence>
<organism evidence="2 3">
    <name type="scientific">Legionella bononiensis</name>
    <dbReference type="NCBI Taxonomy" id="2793102"/>
    <lineage>
        <taxon>Bacteria</taxon>
        <taxon>Pseudomonadati</taxon>
        <taxon>Pseudomonadota</taxon>
        <taxon>Gammaproteobacteria</taxon>
        <taxon>Legionellales</taxon>
        <taxon>Legionellaceae</taxon>
        <taxon>Legionella</taxon>
    </lineage>
</organism>